<feature type="domain" description="EGF-like" evidence="11">
    <location>
        <begin position="93"/>
        <end position="138"/>
    </location>
</feature>
<name>F2TY35_SALR5</name>
<protein>
    <submittedName>
        <fullName evidence="12">Gamma-carboxyglutamic acid protein 3 splice variant A</fullName>
    </submittedName>
</protein>
<dbReference type="FunFam" id="2.10.25.10:FF:000240">
    <property type="entry name" value="Vitamin K-dependent protein S"/>
    <property type="match status" value="1"/>
</dbReference>
<dbReference type="Gene3D" id="2.10.25.10">
    <property type="entry name" value="Laminin"/>
    <property type="match status" value="4"/>
</dbReference>
<comment type="caution">
    <text evidence="8">Lacks conserved residue(s) required for the propagation of feature annotation.</text>
</comment>
<evidence type="ECO:0000256" key="2">
    <source>
        <dbReference type="ARBA" id="ARBA00022525"/>
    </source>
</evidence>
<keyword evidence="10" id="KW-0812">Transmembrane</keyword>
<dbReference type="STRING" id="946362.F2TY35"/>
<evidence type="ECO:0000256" key="4">
    <source>
        <dbReference type="ARBA" id="ARBA00022729"/>
    </source>
</evidence>
<dbReference type="InterPro" id="IPR049883">
    <property type="entry name" value="NOTCH1_EGF-like"/>
</dbReference>
<keyword evidence="4" id="KW-0732">Signal</keyword>
<dbReference type="PANTHER" id="PTHR47333:SF4">
    <property type="entry name" value="EGF-LIKE DOMAIN-CONTAINING PROTEIN"/>
    <property type="match status" value="1"/>
</dbReference>
<dbReference type="FunFam" id="2.10.25.10:FF:000119">
    <property type="entry name" value="vitamin K-dependent protein S"/>
    <property type="match status" value="1"/>
</dbReference>
<feature type="transmembrane region" description="Helical" evidence="10">
    <location>
        <begin position="376"/>
        <end position="402"/>
    </location>
</feature>
<keyword evidence="13" id="KW-1185">Reference proteome</keyword>
<dbReference type="InterPro" id="IPR052080">
    <property type="entry name" value="vWF_C/EGF_Fibrillin"/>
</dbReference>
<dbReference type="EMBL" id="GL832956">
    <property type="protein sequence ID" value="EGD76294.1"/>
    <property type="molecule type" value="Genomic_DNA"/>
</dbReference>
<dbReference type="PROSITE" id="PS50026">
    <property type="entry name" value="EGF_3"/>
    <property type="match status" value="3"/>
</dbReference>
<keyword evidence="10" id="KW-1133">Transmembrane helix</keyword>
<keyword evidence="6" id="KW-1015">Disulfide bond</keyword>
<dbReference type="OrthoDB" id="6286622at2759"/>
<feature type="compositionally biased region" description="Acidic residues" evidence="9">
    <location>
        <begin position="445"/>
        <end position="455"/>
    </location>
</feature>
<organism evidence="13">
    <name type="scientific">Salpingoeca rosetta (strain ATCC 50818 / BSB-021)</name>
    <dbReference type="NCBI Taxonomy" id="946362"/>
    <lineage>
        <taxon>Eukaryota</taxon>
        <taxon>Choanoflagellata</taxon>
        <taxon>Craspedida</taxon>
        <taxon>Salpingoecidae</taxon>
        <taxon>Salpingoeca</taxon>
    </lineage>
</organism>
<dbReference type="Pfam" id="PF07645">
    <property type="entry name" value="EGF_CA"/>
    <property type="match status" value="2"/>
</dbReference>
<dbReference type="PANTHER" id="PTHR47333">
    <property type="entry name" value="VON WILLEBRAND FACTOR C AND EGF DOMAIN-CONTAINING PROTEIN"/>
    <property type="match status" value="1"/>
</dbReference>
<evidence type="ECO:0000256" key="5">
    <source>
        <dbReference type="ARBA" id="ARBA00022737"/>
    </source>
</evidence>
<dbReference type="Pfam" id="PF14670">
    <property type="entry name" value="FXa_inhibition"/>
    <property type="match status" value="1"/>
</dbReference>
<dbReference type="SUPFAM" id="SSF57184">
    <property type="entry name" value="Growth factor receptor domain"/>
    <property type="match status" value="1"/>
</dbReference>
<evidence type="ECO:0000259" key="11">
    <source>
        <dbReference type="PROSITE" id="PS50026"/>
    </source>
</evidence>
<keyword evidence="10" id="KW-0472">Membrane</keyword>
<evidence type="ECO:0000313" key="13">
    <source>
        <dbReference type="Proteomes" id="UP000007799"/>
    </source>
</evidence>
<dbReference type="GO" id="GO:0005576">
    <property type="term" value="C:extracellular region"/>
    <property type="evidence" value="ECO:0007669"/>
    <property type="project" value="UniProtKB-SubCell"/>
</dbReference>
<dbReference type="SUPFAM" id="SSF57196">
    <property type="entry name" value="EGF/Laminin"/>
    <property type="match status" value="1"/>
</dbReference>
<dbReference type="CDD" id="cd00054">
    <property type="entry name" value="EGF_CA"/>
    <property type="match status" value="4"/>
</dbReference>
<dbReference type="InterPro" id="IPR009030">
    <property type="entry name" value="Growth_fac_rcpt_cys_sf"/>
</dbReference>
<dbReference type="SMART" id="SM00179">
    <property type="entry name" value="EGF_CA"/>
    <property type="match status" value="4"/>
</dbReference>
<dbReference type="Pfam" id="PF12662">
    <property type="entry name" value="cEGF"/>
    <property type="match status" value="1"/>
</dbReference>
<dbReference type="Proteomes" id="UP000007799">
    <property type="component" value="Unassembled WGS sequence"/>
</dbReference>
<dbReference type="InterPro" id="IPR026823">
    <property type="entry name" value="cEGF"/>
</dbReference>
<dbReference type="PROSITE" id="PS01187">
    <property type="entry name" value="EGF_CA"/>
    <property type="match status" value="1"/>
</dbReference>
<keyword evidence="7" id="KW-0325">Glycoprotein</keyword>
<keyword evidence="3 8" id="KW-0245">EGF-like domain</keyword>
<evidence type="ECO:0000256" key="1">
    <source>
        <dbReference type="ARBA" id="ARBA00004613"/>
    </source>
</evidence>
<evidence type="ECO:0000256" key="3">
    <source>
        <dbReference type="ARBA" id="ARBA00022536"/>
    </source>
</evidence>
<dbReference type="InterPro" id="IPR001881">
    <property type="entry name" value="EGF-like_Ca-bd_dom"/>
</dbReference>
<evidence type="ECO:0000256" key="7">
    <source>
        <dbReference type="ARBA" id="ARBA00023180"/>
    </source>
</evidence>
<feature type="domain" description="EGF-like" evidence="11">
    <location>
        <begin position="48"/>
        <end position="92"/>
    </location>
</feature>
<dbReference type="InterPro" id="IPR018097">
    <property type="entry name" value="EGF_Ca-bd_CS"/>
</dbReference>
<evidence type="ECO:0000256" key="9">
    <source>
        <dbReference type="SAM" id="MobiDB-lite"/>
    </source>
</evidence>
<dbReference type="PROSITE" id="PS01186">
    <property type="entry name" value="EGF_2"/>
    <property type="match status" value="3"/>
</dbReference>
<dbReference type="GO" id="GO:0005509">
    <property type="term" value="F:calcium ion binding"/>
    <property type="evidence" value="ECO:0007669"/>
    <property type="project" value="InterPro"/>
</dbReference>
<proteinExistence type="predicted"/>
<keyword evidence="2" id="KW-0964">Secreted</keyword>
<dbReference type="GeneID" id="16079064"/>
<keyword evidence="5" id="KW-0677">Repeat</keyword>
<dbReference type="RefSeq" id="XP_004998469.1">
    <property type="nucleotide sequence ID" value="XM_004998412.1"/>
</dbReference>
<sequence>MDVDECAENGGVGPCDGSHGVCSNTIGSYECGCDAGYALGADAHACEDVNECRSSDSNGCDEIHGSCVNVPGSYECACEAGWQLSSDSRTCEDANECAANGGVGPCDSERGSCANTIGSYTCSCDAGYELGSDGHTCEDVNECLRNTHECSHYCKNTRGSYVCTCPDGFVLDASGHNCFFFFSTPVGETTTTTTTTTTSTTTTSTTPTTTTTTSTTTSEPATTTAVASTTTTSEQVATSAVGPVQVLLTESLSYANLNCTPDEKHVQLAEDAGVRDVVISAFASVAQVSEIVPVLFISPAEQALVLQYAVVVNEEDVATAEQIASDVADEVTNIMKGIEEDDAVSCVFFVGVDFTRKSDKEVIPNDTKLENESTGAGIPIVVIAGVAAVCVLLVLVVIAVGVTRRRRAQGGYGFSLGAAKDAETGDFDNPMYSTRRRNVGFDNPIYDDLDDGEETDHDHERRGSLEWDSY</sequence>
<dbReference type="InterPro" id="IPR000742">
    <property type="entry name" value="EGF"/>
</dbReference>
<evidence type="ECO:0000256" key="8">
    <source>
        <dbReference type="PROSITE-ProRule" id="PRU00076"/>
    </source>
</evidence>
<reference evidence="12" key="1">
    <citation type="submission" date="2009-08" db="EMBL/GenBank/DDBJ databases">
        <title>Annotation of Salpingoeca rosetta.</title>
        <authorList>
            <consortium name="The Broad Institute Genome Sequencing Platform"/>
            <person name="Russ C."/>
            <person name="Cuomo C."/>
            <person name="Burger G."/>
            <person name="Gray M.W."/>
            <person name="Holland P.W.H."/>
            <person name="King N."/>
            <person name="Lang F.B.F."/>
            <person name="Roger A.J."/>
            <person name="Ruiz-Trillo I."/>
            <person name="Young S.K."/>
            <person name="Zeng Q."/>
            <person name="Gargeya S."/>
            <person name="Alvarado L."/>
            <person name="Berlin A."/>
            <person name="Chapman S.B."/>
            <person name="Chen Z."/>
            <person name="Freedman E."/>
            <person name="Gellesch M."/>
            <person name="Goldberg J."/>
            <person name="Griggs A."/>
            <person name="Gujja S."/>
            <person name="Heilman E."/>
            <person name="Heiman D."/>
            <person name="Howarth C."/>
            <person name="Mehta T."/>
            <person name="Neiman D."/>
            <person name="Pearson M."/>
            <person name="Roberts A."/>
            <person name="Saif S."/>
            <person name="Shea T."/>
            <person name="Shenoy N."/>
            <person name="Sisk P."/>
            <person name="Stolte C."/>
            <person name="Sykes S."/>
            <person name="White J."/>
            <person name="Yandava C."/>
            <person name="Haas B."/>
            <person name="Nusbaum C."/>
            <person name="Birren B."/>
        </authorList>
    </citation>
    <scope>NUCLEOTIDE SEQUENCE [LARGE SCALE GENOMIC DNA]</scope>
    <source>
        <strain evidence="12">ATCC 50818</strain>
    </source>
</reference>
<dbReference type="FunFam" id="2.10.25.10:FF:000010">
    <property type="entry name" value="Pro-epidermal growth factor"/>
    <property type="match status" value="1"/>
</dbReference>
<dbReference type="eggNOG" id="KOG1217">
    <property type="taxonomic scope" value="Eukaryota"/>
</dbReference>
<feature type="region of interest" description="Disordered" evidence="9">
    <location>
        <begin position="431"/>
        <end position="470"/>
    </location>
</feature>
<dbReference type="InParanoid" id="F2TY35"/>
<accession>F2TY35</accession>
<feature type="region of interest" description="Disordered" evidence="9">
    <location>
        <begin position="190"/>
        <end position="223"/>
    </location>
</feature>
<dbReference type="KEGG" id="sre:PTSG_00997"/>
<dbReference type="PROSITE" id="PS00010">
    <property type="entry name" value="ASX_HYDROXYL"/>
    <property type="match status" value="4"/>
</dbReference>
<dbReference type="SMART" id="SM00181">
    <property type="entry name" value="EGF"/>
    <property type="match status" value="4"/>
</dbReference>
<gene>
    <name evidence="12" type="ORF">PTSG_00997</name>
</gene>
<evidence type="ECO:0000313" key="12">
    <source>
        <dbReference type="EMBL" id="EGD76294.1"/>
    </source>
</evidence>
<feature type="domain" description="EGF-like" evidence="11">
    <location>
        <begin position="2"/>
        <end position="47"/>
    </location>
</feature>
<dbReference type="InterPro" id="IPR000152">
    <property type="entry name" value="EGF-type_Asp/Asn_hydroxyl_site"/>
</dbReference>
<feature type="compositionally biased region" description="Basic and acidic residues" evidence="9">
    <location>
        <begin position="456"/>
        <end position="470"/>
    </location>
</feature>
<evidence type="ECO:0000256" key="10">
    <source>
        <dbReference type="SAM" id="Phobius"/>
    </source>
</evidence>
<evidence type="ECO:0000256" key="6">
    <source>
        <dbReference type="ARBA" id="ARBA00023157"/>
    </source>
</evidence>
<comment type="subcellular location">
    <subcellularLocation>
        <location evidence="1">Secreted</location>
    </subcellularLocation>
</comment>
<dbReference type="AlphaFoldDB" id="F2TY35"/>